<keyword evidence="2" id="KW-1185">Reference proteome</keyword>
<reference evidence="1 2" key="1">
    <citation type="journal article" date="2017" name="Genome Biol. Evol.">
        <title>Phytophthora megakarya and P. palmivora, closely related causal agents of cacao black pod rot, underwent increases in genome sizes and gene numbers by different mechanisms.</title>
        <authorList>
            <person name="Ali S.S."/>
            <person name="Shao J."/>
            <person name="Lary D.J."/>
            <person name="Kronmiller B."/>
            <person name="Shen D."/>
            <person name="Strem M.D."/>
            <person name="Amoako-Attah I."/>
            <person name="Akrofi A.Y."/>
            <person name="Begoude B.A."/>
            <person name="Ten Hoopen G.M."/>
            <person name="Coulibaly K."/>
            <person name="Kebe B.I."/>
            <person name="Melnick R.L."/>
            <person name="Guiltinan M.J."/>
            <person name="Tyler B.M."/>
            <person name="Meinhardt L.W."/>
            <person name="Bailey B.A."/>
        </authorList>
    </citation>
    <scope>NUCLEOTIDE SEQUENCE [LARGE SCALE GENOMIC DNA]</scope>
    <source>
        <strain evidence="2">sbr112.9</strain>
    </source>
</reference>
<organism evidence="1 2">
    <name type="scientific">Phytophthora palmivora</name>
    <dbReference type="NCBI Taxonomy" id="4796"/>
    <lineage>
        <taxon>Eukaryota</taxon>
        <taxon>Sar</taxon>
        <taxon>Stramenopiles</taxon>
        <taxon>Oomycota</taxon>
        <taxon>Peronosporomycetes</taxon>
        <taxon>Peronosporales</taxon>
        <taxon>Peronosporaceae</taxon>
        <taxon>Phytophthora</taxon>
    </lineage>
</organism>
<dbReference type="Proteomes" id="UP000237271">
    <property type="component" value="Unassembled WGS sequence"/>
</dbReference>
<dbReference type="EMBL" id="NCKW01004903">
    <property type="protein sequence ID" value="POM74255.1"/>
    <property type="molecule type" value="Genomic_DNA"/>
</dbReference>
<evidence type="ECO:0000313" key="1">
    <source>
        <dbReference type="EMBL" id="POM74255.1"/>
    </source>
</evidence>
<dbReference type="AlphaFoldDB" id="A0A2P4Y8X2"/>
<accession>A0A2P4Y8X2</accession>
<evidence type="ECO:0000313" key="2">
    <source>
        <dbReference type="Proteomes" id="UP000237271"/>
    </source>
</evidence>
<comment type="caution">
    <text evidence="1">The sequence shown here is derived from an EMBL/GenBank/DDBJ whole genome shotgun (WGS) entry which is preliminary data.</text>
</comment>
<protein>
    <submittedName>
        <fullName evidence="1">Uncharacterized protein</fullName>
    </submittedName>
</protein>
<proteinExistence type="predicted"/>
<gene>
    <name evidence="1" type="ORF">PHPALM_8817</name>
</gene>
<name>A0A2P4Y8X2_9STRA</name>
<sequence>MTMNLVTKCGLCFALGDEPSARVPPLENRLKPNSRPYRCKFLAKFNAELVKLGWVYENKQSRLAYAALPDFGNFHLRKCRKKFSRA</sequence>